<evidence type="ECO:0000313" key="2">
    <source>
        <dbReference type="Proteomes" id="UP001597374"/>
    </source>
</evidence>
<dbReference type="Proteomes" id="UP001597374">
    <property type="component" value="Unassembled WGS sequence"/>
</dbReference>
<dbReference type="InterPro" id="IPR058532">
    <property type="entry name" value="YjbR/MT2646/Rv2570-like"/>
</dbReference>
<gene>
    <name evidence="1" type="ORF">ACFSKP_18640</name>
</gene>
<dbReference type="PANTHER" id="PTHR35145">
    <property type="entry name" value="CYTOPLASMIC PROTEIN-RELATED"/>
    <property type="match status" value="1"/>
</dbReference>
<dbReference type="GO" id="GO:0003677">
    <property type="term" value="F:DNA binding"/>
    <property type="evidence" value="ECO:0007669"/>
    <property type="project" value="UniProtKB-KW"/>
</dbReference>
<dbReference type="EMBL" id="JBHUIM010000003">
    <property type="protein sequence ID" value="MFD2248292.1"/>
    <property type="molecule type" value="Genomic_DNA"/>
</dbReference>
<reference evidence="2" key="1">
    <citation type="journal article" date="2019" name="Int. J. Syst. Evol. Microbiol.">
        <title>The Global Catalogue of Microorganisms (GCM) 10K type strain sequencing project: providing services to taxonomists for standard genome sequencing and annotation.</title>
        <authorList>
            <consortium name="The Broad Institute Genomics Platform"/>
            <consortium name="The Broad Institute Genome Sequencing Center for Infectious Disease"/>
            <person name="Wu L."/>
            <person name="Ma J."/>
        </authorList>
    </citation>
    <scope>NUCLEOTIDE SEQUENCE [LARGE SCALE GENOMIC DNA]</scope>
    <source>
        <strain evidence="2">CGMCC 4.1782</strain>
    </source>
</reference>
<protein>
    <submittedName>
        <fullName evidence="1">MmcQ/YjbR family DNA-binding protein</fullName>
    </submittedName>
</protein>
<dbReference type="Pfam" id="PF04237">
    <property type="entry name" value="YjbR"/>
    <property type="match status" value="1"/>
</dbReference>
<keyword evidence="2" id="KW-1185">Reference proteome</keyword>
<evidence type="ECO:0000313" key="1">
    <source>
        <dbReference type="EMBL" id="MFD2248292.1"/>
    </source>
</evidence>
<organism evidence="1 2">
    <name type="scientific">Pontibacter ruber</name>
    <dbReference type="NCBI Taxonomy" id="1343895"/>
    <lineage>
        <taxon>Bacteria</taxon>
        <taxon>Pseudomonadati</taxon>
        <taxon>Bacteroidota</taxon>
        <taxon>Cytophagia</taxon>
        <taxon>Cytophagales</taxon>
        <taxon>Hymenobacteraceae</taxon>
        <taxon>Pontibacter</taxon>
    </lineage>
</organism>
<accession>A0ABW5D0U1</accession>
<dbReference type="SUPFAM" id="SSF142906">
    <property type="entry name" value="YjbR-like"/>
    <property type="match status" value="1"/>
</dbReference>
<dbReference type="InterPro" id="IPR007351">
    <property type="entry name" value="YjbR"/>
</dbReference>
<name>A0ABW5D0U1_9BACT</name>
<comment type="caution">
    <text evidence="1">The sequence shown here is derived from an EMBL/GenBank/DDBJ whole genome shotgun (WGS) entry which is preliminary data.</text>
</comment>
<dbReference type="PANTHER" id="PTHR35145:SF1">
    <property type="entry name" value="CYTOPLASMIC PROTEIN"/>
    <property type="match status" value="1"/>
</dbReference>
<sequence length="115" mass="13313">MTIEDIQTICLELKGVTEDIKWEDHLCFNIGGKMFLVTSPDNVPVSVSFKVPDEEFEELIATDIFTPAQYLARYKWVYVDDIRKVSKAEWERFARQSYALVAAKLPAKLRRELAL</sequence>
<dbReference type="RefSeq" id="WP_250431781.1">
    <property type="nucleotide sequence ID" value="NZ_JALPRR010000004.1"/>
</dbReference>
<proteinExistence type="predicted"/>
<dbReference type="Gene3D" id="3.90.1150.30">
    <property type="match status" value="1"/>
</dbReference>
<dbReference type="InterPro" id="IPR038056">
    <property type="entry name" value="YjbR-like_sf"/>
</dbReference>
<keyword evidence="1" id="KW-0238">DNA-binding</keyword>